<evidence type="ECO:0000256" key="3">
    <source>
        <dbReference type="ARBA" id="ARBA00004406"/>
    </source>
</evidence>
<evidence type="ECO:0000256" key="6">
    <source>
        <dbReference type="ARBA" id="ARBA00005877"/>
    </source>
</evidence>
<dbReference type="NCBIfam" id="TIGR01263">
    <property type="entry name" value="4HPPD"/>
    <property type="match status" value="1"/>
</dbReference>
<keyword evidence="11" id="KW-0597">Phosphoprotein</keyword>
<dbReference type="Proteomes" id="UP000335636">
    <property type="component" value="Unassembled WGS sequence"/>
</dbReference>
<keyword evidence="14" id="KW-0256">Endoplasmic reticulum</keyword>
<keyword evidence="22" id="KW-0585">Phenylalanine catabolism</keyword>
<comment type="caution">
    <text evidence="27">The sequence shown here is derived from an EMBL/GenBank/DDBJ whole genome shotgun (WGS) entry which is preliminary data.</text>
</comment>
<dbReference type="EMBL" id="CABDUW010000131">
    <property type="protein sequence ID" value="VTJ59875.1"/>
    <property type="molecule type" value="Genomic_DNA"/>
</dbReference>
<dbReference type="AlphaFoldDB" id="A0A5E4ARR4"/>
<evidence type="ECO:0000256" key="14">
    <source>
        <dbReference type="ARBA" id="ARBA00022824"/>
    </source>
</evidence>
<dbReference type="InterPro" id="IPR005956">
    <property type="entry name" value="4OHPhenylPyrv_dOase"/>
</dbReference>
<feature type="domain" description="VOC" evidence="26">
    <location>
        <begin position="39"/>
        <end position="226"/>
    </location>
</feature>
<keyword evidence="12" id="KW-0479">Metal-binding</keyword>
<gene>
    <name evidence="27" type="ORF">MONAX_5E034512</name>
</gene>
<reference evidence="27" key="1">
    <citation type="submission" date="2019-04" db="EMBL/GenBank/DDBJ databases">
        <authorList>
            <person name="Alioto T."/>
            <person name="Alioto T."/>
        </authorList>
    </citation>
    <scope>NUCLEOTIDE SEQUENCE [LARGE SCALE GENOMIC DNA]</scope>
</reference>
<evidence type="ECO:0000313" key="28">
    <source>
        <dbReference type="Proteomes" id="UP000335636"/>
    </source>
</evidence>
<evidence type="ECO:0000256" key="8">
    <source>
        <dbReference type="ARBA" id="ARBA00013222"/>
    </source>
</evidence>
<keyword evidence="20" id="KW-0333">Golgi apparatus</keyword>
<keyword evidence="10" id="KW-0963">Cytoplasm</keyword>
<comment type="function">
    <text evidence="24">Catalyzes the conversion of 4-hydroxyphenylpyruvic acid to homogentisic acid, one of the steps in tyrosine catabolism.</text>
</comment>
<dbReference type="FunFam" id="3.10.180.10:FF:000022">
    <property type="entry name" value="4-hydroxyphenylpyruvate dioxygenase"/>
    <property type="match status" value="1"/>
</dbReference>
<evidence type="ECO:0000256" key="23">
    <source>
        <dbReference type="ARBA" id="ARBA00029786"/>
    </source>
</evidence>
<evidence type="ECO:0000256" key="25">
    <source>
        <dbReference type="ARBA" id="ARBA00048047"/>
    </source>
</evidence>
<dbReference type="InterPro" id="IPR041736">
    <property type="entry name" value="4OHPhenylPyrv_dOase_N"/>
</dbReference>
<keyword evidence="13" id="KW-0677">Repeat</keyword>
<evidence type="ECO:0000256" key="18">
    <source>
        <dbReference type="ARBA" id="ARBA00023002"/>
    </source>
</evidence>
<evidence type="ECO:0000256" key="13">
    <source>
        <dbReference type="ARBA" id="ARBA00022737"/>
    </source>
</evidence>
<evidence type="ECO:0000256" key="19">
    <source>
        <dbReference type="ARBA" id="ARBA00023004"/>
    </source>
</evidence>
<keyword evidence="15" id="KW-0828">Tyrosine catabolism</keyword>
<keyword evidence="17" id="KW-0007">Acetylation</keyword>
<evidence type="ECO:0000256" key="1">
    <source>
        <dbReference type="ARBA" id="ARBA00001962"/>
    </source>
</evidence>
<evidence type="ECO:0000256" key="12">
    <source>
        <dbReference type="ARBA" id="ARBA00022723"/>
    </source>
</evidence>
<comment type="similarity">
    <text evidence="6">Belongs to the 4HPPD family.</text>
</comment>
<dbReference type="GO" id="GO:0005789">
    <property type="term" value="C:endoplasmic reticulum membrane"/>
    <property type="evidence" value="ECO:0007669"/>
    <property type="project" value="UniProtKB-SubCell"/>
</dbReference>
<proteinExistence type="inferred from homology"/>
<comment type="cofactor">
    <cofactor evidence="1">
        <name>Fe cation</name>
        <dbReference type="ChEBI" id="CHEBI:24875"/>
    </cofactor>
</comment>
<evidence type="ECO:0000256" key="5">
    <source>
        <dbReference type="ARBA" id="ARBA00005162"/>
    </source>
</evidence>
<keyword evidence="19" id="KW-0408">Iron</keyword>
<comment type="pathway">
    <text evidence="5">Amino-acid degradation; L-phenylalanine degradation; acetoacetate and fumarate from L-phenylalanine: step 3/6.</text>
</comment>
<name>A0A5E4ARR4_MARMO</name>
<dbReference type="Pfam" id="PF00903">
    <property type="entry name" value="Glyoxalase"/>
    <property type="match status" value="1"/>
</dbReference>
<dbReference type="PANTHER" id="PTHR11959">
    <property type="entry name" value="4-HYDROXYPHENYLPYRUVATE DIOXYGENASE"/>
    <property type="match status" value="1"/>
</dbReference>
<evidence type="ECO:0000256" key="16">
    <source>
        <dbReference type="ARBA" id="ARBA00022964"/>
    </source>
</evidence>
<dbReference type="InterPro" id="IPR041735">
    <property type="entry name" value="4OHPhenylPyrv_dOase_C"/>
</dbReference>
<dbReference type="CDD" id="cd08342">
    <property type="entry name" value="HPPD_N_like"/>
    <property type="match status" value="1"/>
</dbReference>
<dbReference type="InterPro" id="IPR029068">
    <property type="entry name" value="Glyas_Bleomycin-R_OHBP_Dase"/>
</dbReference>
<evidence type="ECO:0000256" key="20">
    <source>
        <dbReference type="ARBA" id="ARBA00023034"/>
    </source>
</evidence>
<evidence type="ECO:0000259" key="26">
    <source>
        <dbReference type="PROSITE" id="PS51819"/>
    </source>
</evidence>
<evidence type="ECO:0000256" key="10">
    <source>
        <dbReference type="ARBA" id="ARBA00022490"/>
    </source>
</evidence>
<dbReference type="InterPro" id="IPR004360">
    <property type="entry name" value="Glyas_Fos-R_dOase_dom"/>
</dbReference>
<comment type="catalytic activity">
    <reaction evidence="25">
        <text>3-(4-hydroxyphenyl)pyruvate + O2 = homogentisate + CO2</text>
        <dbReference type="Rhea" id="RHEA:16189"/>
        <dbReference type="ChEBI" id="CHEBI:15379"/>
        <dbReference type="ChEBI" id="CHEBI:16169"/>
        <dbReference type="ChEBI" id="CHEBI:16526"/>
        <dbReference type="ChEBI" id="CHEBI:36242"/>
        <dbReference type="EC" id="1.13.11.27"/>
    </reaction>
    <physiologicalReaction direction="left-to-right" evidence="25">
        <dbReference type="Rhea" id="RHEA:16190"/>
    </physiologicalReaction>
</comment>
<dbReference type="CDD" id="cd07250">
    <property type="entry name" value="HPPD_C_like"/>
    <property type="match status" value="1"/>
</dbReference>
<comment type="subunit">
    <text evidence="7">Homodimer.</text>
</comment>
<keyword evidence="21" id="KW-0472">Membrane</keyword>
<organism evidence="27 28">
    <name type="scientific">Marmota monax</name>
    <name type="common">Woodchuck</name>
    <dbReference type="NCBI Taxonomy" id="9995"/>
    <lineage>
        <taxon>Eukaryota</taxon>
        <taxon>Metazoa</taxon>
        <taxon>Chordata</taxon>
        <taxon>Craniata</taxon>
        <taxon>Vertebrata</taxon>
        <taxon>Euteleostomi</taxon>
        <taxon>Mammalia</taxon>
        <taxon>Eutheria</taxon>
        <taxon>Euarchontoglires</taxon>
        <taxon>Glires</taxon>
        <taxon>Rodentia</taxon>
        <taxon>Sciuromorpha</taxon>
        <taxon>Sciuridae</taxon>
        <taxon>Xerinae</taxon>
        <taxon>Marmotini</taxon>
        <taxon>Marmota</taxon>
    </lineage>
</organism>
<dbReference type="GO" id="GO:0042803">
    <property type="term" value="F:protein homodimerization activity"/>
    <property type="evidence" value="ECO:0007669"/>
    <property type="project" value="UniProtKB-ARBA"/>
</dbReference>
<comment type="subcellular location">
    <subcellularLocation>
        <location evidence="4">Cytoplasm</location>
    </subcellularLocation>
    <subcellularLocation>
        <location evidence="3">Endoplasmic reticulum membrane</location>
        <topology evidence="3">Peripheral membrane protein</topology>
    </subcellularLocation>
    <subcellularLocation>
        <location evidence="2">Golgi apparatus membrane</location>
        <topology evidence="2">Peripheral membrane protein</topology>
    </subcellularLocation>
</comment>
<dbReference type="Gene3D" id="3.10.180.10">
    <property type="entry name" value="2,3-Dihydroxybiphenyl 1,2-Dioxygenase, domain 1"/>
    <property type="match status" value="4"/>
</dbReference>
<evidence type="ECO:0000256" key="9">
    <source>
        <dbReference type="ARBA" id="ARBA00018452"/>
    </source>
</evidence>
<dbReference type="GO" id="GO:0006572">
    <property type="term" value="P:L-tyrosine catabolic process"/>
    <property type="evidence" value="ECO:0007669"/>
    <property type="project" value="UniProtKB-KW"/>
</dbReference>
<dbReference type="GO" id="GO:0006559">
    <property type="term" value="P:L-phenylalanine catabolic process"/>
    <property type="evidence" value="ECO:0007669"/>
    <property type="project" value="UniProtKB-KW"/>
</dbReference>
<evidence type="ECO:0000313" key="27">
    <source>
        <dbReference type="EMBL" id="VTJ59875.1"/>
    </source>
</evidence>
<evidence type="ECO:0000256" key="17">
    <source>
        <dbReference type="ARBA" id="ARBA00022990"/>
    </source>
</evidence>
<keyword evidence="18" id="KW-0560">Oxidoreductase</keyword>
<dbReference type="EC" id="1.13.11.27" evidence="8"/>
<evidence type="ECO:0000256" key="2">
    <source>
        <dbReference type="ARBA" id="ARBA00004395"/>
    </source>
</evidence>
<dbReference type="GO" id="GO:0046872">
    <property type="term" value="F:metal ion binding"/>
    <property type="evidence" value="ECO:0007669"/>
    <property type="project" value="UniProtKB-KW"/>
</dbReference>
<dbReference type="PANTHER" id="PTHR11959:SF12">
    <property type="entry name" value="4-HYDROXYPHENYLPYRUVATE DIOXYGENASE"/>
    <property type="match status" value="1"/>
</dbReference>
<evidence type="ECO:0000256" key="15">
    <source>
        <dbReference type="ARBA" id="ARBA00022878"/>
    </source>
</evidence>
<evidence type="ECO:0000256" key="11">
    <source>
        <dbReference type="ARBA" id="ARBA00022553"/>
    </source>
</evidence>
<keyword evidence="28" id="KW-1185">Reference proteome</keyword>
<evidence type="ECO:0000256" key="4">
    <source>
        <dbReference type="ARBA" id="ARBA00004496"/>
    </source>
</evidence>
<evidence type="ECO:0000256" key="21">
    <source>
        <dbReference type="ARBA" id="ARBA00023136"/>
    </source>
</evidence>
<dbReference type="PROSITE" id="PS51819">
    <property type="entry name" value="VOC"/>
    <property type="match status" value="2"/>
</dbReference>
<dbReference type="InterPro" id="IPR037523">
    <property type="entry name" value="VOC_core"/>
</dbReference>
<accession>A0A5E4ARR4</accession>
<dbReference type="GO" id="GO:0000139">
    <property type="term" value="C:Golgi membrane"/>
    <property type="evidence" value="ECO:0007669"/>
    <property type="project" value="UniProtKB-SubCell"/>
</dbReference>
<evidence type="ECO:0000256" key="22">
    <source>
        <dbReference type="ARBA" id="ARBA00023232"/>
    </source>
</evidence>
<evidence type="ECO:0000256" key="7">
    <source>
        <dbReference type="ARBA" id="ARBA00011738"/>
    </source>
</evidence>
<protein>
    <recommendedName>
        <fullName evidence="9">4-hydroxyphenylpyruvate dioxygenase</fullName>
        <ecNumber evidence="8">1.13.11.27</ecNumber>
    </recommendedName>
    <alternativeName>
        <fullName evidence="23">4-hydroxyphenylpyruvic acid oxidase</fullName>
    </alternativeName>
</protein>
<feature type="domain" description="VOC" evidence="26">
    <location>
        <begin position="257"/>
        <end position="415"/>
    </location>
</feature>
<sequence>MTTYSDKGAKVSRKGMGDLGLEGSLGWGDQHPVRGRFLHFHSVTFWVGNAKQAASFYCSKMGFEPLAYRGLETGSREVVSHVVKQGKIVFVFSSALNPWNKEMGDHLVKHGDGVKDVAFEVEDCDYIVQPERGRFLHFHSVTFWVGNAKQAASFYCSKMGFEPLAYRGLETGSREVVSHVVKQGKKAREQGAKIVREPWVEEDKFGKVKFAVLQTYGDTTHTLVEKKNYTGRFLPGFEAPLLKDSLLPKLPKCGLEIIDHVVGNQPDQEMLSASEWYLRNLQFHRFWSVDDTQVHTEYSSLRSIVVTNYEETIKMPINEPAMGRKKSQIQEYVDYNGGAGVQHIALKTQDIITAIRSLRDRGLEFLSVPSTYYKQLRENLKTAKIRVKESIDVLEELKILVDYDEKGYLLQIFTKPMQDRPTLFLEVIQRHNHQGFGAGNFNSLFKAFEEEQAIRGNLTDLETNGEVSGM</sequence>
<dbReference type="GO" id="GO:0003868">
    <property type="term" value="F:4-hydroxyphenylpyruvate dioxygenase activity"/>
    <property type="evidence" value="ECO:0007669"/>
    <property type="project" value="UniProtKB-EC"/>
</dbReference>
<keyword evidence="16" id="KW-0223">Dioxygenase</keyword>
<dbReference type="SUPFAM" id="SSF54593">
    <property type="entry name" value="Glyoxalase/Bleomycin resistance protein/Dihydroxybiphenyl dioxygenase"/>
    <property type="match status" value="2"/>
</dbReference>
<evidence type="ECO:0000256" key="24">
    <source>
        <dbReference type="ARBA" id="ARBA00033727"/>
    </source>
</evidence>